<keyword evidence="1" id="KW-1133">Transmembrane helix</keyword>
<evidence type="ECO:0000313" key="2">
    <source>
        <dbReference type="EMBL" id="RBP14901.1"/>
    </source>
</evidence>
<gene>
    <name evidence="2" type="ORF">DFQ50_101376</name>
</gene>
<name>A0ABX9G770_9ENTR</name>
<keyword evidence="1" id="KW-0812">Transmembrane</keyword>
<organism evidence="2 3">
    <name type="scientific">Pseudocitrobacter faecalis</name>
    <dbReference type="NCBI Taxonomy" id="1398493"/>
    <lineage>
        <taxon>Bacteria</taxon>
        <taxon>Pseudomonadati</taxon>
        <taxon>Pseudomonadota</taxon>
        <taxon>Gammaproteobacteria</taxon>
        <taxon>Enterobacterales</taxon>
        <taxon>Enterobacteriaceae</taxon>
        <taxon>Pseudocitrobacter</taxon>
    </lineage>
</organism>
<feature type="transmembrane region" description="Helical" evidence="1">
    <location>
        <begin position="77"/>
        <end position="96"/>
    </location>
</feature>
<comment type="caution">
    <text evidence="2">The sequence shown here is derived from an EMBL/GenBank/DDBJ whole genome shotgun (WGS) entry which is preliminary data.</text>
</comment>
<reference evidence="2 3" key="1">
    <citation type="submission" date="2018-06" db="EMBL/GenBank/DDBJ databases">
        <title>Genomic Encyclopedia of Type Strains, Phase IV (KMG-IV): sequencing the most valuable type-strain genomes for metagenomic binning, comparative biology and taxonomic classification.</title>
        <authorList>
            <person name="Goeker M."/>
        </authorList>
    </citation>
    <scope>NUCLEOTIDE SEQUENCE [LARGE SCALE GENOMIC DNA]</scope>
    <source>
        <strain evidence="2 3">DSM 27453</strain>
    </source>
</reference>
<sequence length="101" mass="11841">MIFAPIGLLFFLFLGYKIPALENTTTLLGFYSVIYFFLFPFIELCVGNVASFHQKYNRKGIYKQPVRYFIENKNDVVYFYKVIFNVGYAIIVFLVLTHEGL</sequence>
<accession>A0ABX9G770</accession>
<dbReference type="EMBL" id="QNRL01000001">
    <property type="protein sequence ID" value="RBP14901.1"/>
    <property type="molecule type" value="Genomic_DNA"/>
</dbReference>
<feature type="transmembrane region" description="Helical" evidence="1">
    <location>
        <begin position="30"/>
        <end position="50"/>
    </location>
</feature>
<proteinExistence type="predicted"/>
<keyword evidence="3" id="KW-1185">Reference proteome</keyword>
<evidence type="ECO:0000256" key="1">
    <source>
        <dbReference type="SAM" id="Phobius"/>
    </source>
</evidence>
<evidence type="ECO:0000313" key="3">
    <source>
        <dbReference type="Proteomes" id="UP000253201"/>
    </source>
</evidence>
<keyword evidence="1" id="KW-0472">Membrane</keyword>
<dbReference type="Proteomes" id="UP000253201">
    <property type="component" value="Unassembled WGS sequence"/>
</dbReference>
<protein>
    <submittedName>
        <fullName evidence="2">Uncharacterized protein</fullName>
    </submittedName>
</protein>